<proteinExistence type="predicted"/>
<dbReference type="Gene3D" id="3.40.30.10">
    <property type="entry name" value="Glutaredoxin"/>
    <property type="match status" value="1"/>
</dbReference>
<comment type="caution">
    <text evidence="2">The sequence shown here is derived from an EMBL/GenBank/DDBJ whole genome shotgun (WGS) entry which is preliminary data.</text>
</comment>
<dbReference type="PROSITE" id="PS50405">
    <property type="entry name" value="GST_CTER"/>
    <property type="match status" value="1"/>
</dbReference>
<evidence type="ECO:0000313" key="2">
    <source>
        <dbReference type="EMBL" id="GMH28936.1"/>
    </source>
</evidence>
<gene>
    <name evidence="2" type="ORF">Nepgr_030779</name>
</gene>
<feature type="domain" description="GST C-terminal" evidence="1">
    <location>
        <begin position="140"/>
        <end position="280"/>
    </location>
</feature>
<dbReference type="PANTHER" id="PTHR44750">
    <property type="entry name" value="GLUTATHIONE S-TRANSFERASE T1-RELATED"/>
    <property type="match status" value="1"/>
</dbReference>
<sequence length="483" mass="54237">MIFLQVVASKKNQTQLRAHPSTLEHILSFKPAKDSGGADLAELGKTHVAILRYCRDASVLPSCCYSAEMLLFYRDDTILFRIKLFTGSFARRDMYMEEITLMRQAPAIAHGEFKLFESHAILIYLACAFPTVAGHWYPTDLFKRAKIHSVLDWPHTNLRRGSVEYLLNAPLALFFGLPLNPQAAAEGEKVLIASMSKIESFWLHEDGKFLLGNDQPSIADLSPLSEVMQLEVMLDQIGSYELNHILAHSQRLNSNAIASFVKDSLAFETMEKIVREYFPFTTETKPMNFTGCVRCLITFTSSRFNSDVSLNAIVFLKFCASKLAEVGLVCNEDREDACSYILAGTEGGFDGHDFTTKELGALNKGVRRHKRWGTQVHKLGVLGVHWRVPRERRAIGLLMNGRKRKRLVIRKWRKGLVNMKMEEEACDGERACDMDKGEEACDTSAALVWKNHRRLCGFGFGFGAIIGDGGGSGFFRVGTGGWW</sequence>
<protein>
    <recommendedName>
        <fullName evidence="1">GST C-terminal domain-containing protein</fullName>
    </recommendedName>
</protein>
<dbReference type="SUPFAM" id="SSF52833">
    <property type="entry name" value="Thioredoxin-like"/>
    <property type="match status" value="1"/>
</dbReference>
<evidence type="ECO:0000259" key="1">
    <source>
        <dbReference type="PROSITE" id="PS50405"/>
    </source>
</evidence>
<reference evidence="2" key="1">
    <citation type="submission" date="2023-05" db="EMBL/GenBank/DDBJ databases">
        <title>Nepenthes gracilis genome sequencing.</title>
        <authorList>
            <person name="Fukushima K."/>
        </authorList>
    </citation>
    <scope>NUCLEOTIDE SEQUENCE</scope>
    <source>
        <strain evidence="2">SING2019-196</strain>
    </source>
</reference>
<organism evidence="2 3">
    <name type="scientific">Nepenthes gracilis</name>
    <name type="common">Slender pitcher plant</name>
    <dbReference type="NCBI Taxonomy" id="150966"/>
    <lineage>
        <taxon>Eukaryota</taxon>
        <taxon>Viridiplantae</taxon>
        <taxon>Streptophyta</taxon>
        <taxon>Embryophyta</taxon>
        <taxon>Tracheophyta</taxon>
        <taxon>Spermatophyta</taxon>
        <taxon>Magnoliopsida</taxon>
        <taxon>eudicotyledons</taxon>
        <taxon>Gunneridae</taxon>
        <taxon>Pentapetalae</taxon>
        <taxon>Caryophyllales</taxon>
        <taxon>Nepenthaceae</taxon>
        <taxon>Nepenthes</taxon>
    </lineage>
</organism>
<dbReference type="Proteomes" id="UP001279734">
    <property type="component" value="Unassembled WGS sequence"/>
</dbReference>
<keyword evidence="3" id="KW-1185">Reference proteome</keyword>
<dbReference type="InterPro" id="IPR043377">
    <property type="entry name" value="GSTT1/2/3"/>
</dbReference>
<dbReference type="InterPro" id="IPR036282">
    <property type="entry name" value="Glutathione-S-Trfase_C_sf"/>
</dbReference>
<dbReference type="SUPFAM" id="SSF47616">
    <property type="entry name" value="GST C-terminal domain-like"/>
    <property type="match status" value="1"/>
</dbReference>
<accession>A0AAD3Y6X0</accession>
<dbReference type="PANTHER" id="PTHR44750:SF1">
    <property type="entry name" value="GLUTATHIONE S-TRANSFERASE T1-RELATED"/>
    <property type="match status" value="1"/>
</dbReference>
<name>A0AAD3Y6X0_NEPGR</name>
<dbReference type="InterPro" id="IPR036249">
    <property type="entry name" value="Thioredoxin-like_sf"/>
</dbReference>
<dbReference type="Gene3D" id="1.20.1050.10">
    <property type="match status" value="1"/>
</dbReference>
<dbReference type="InterPro" id="IPR010987">
    <property type="entry name" value="Glutathione-S-Trfase_C-like"/>
</dbReference>
<dbReference type="AlphaFoldDB" id="A0AAD3Y6X0"/>
<evidence type="ECO:0000313" key="3">
    <source>
        <dbReference type="Proteomes" id="UP001279734"/>
    </source>
</evidence>
<dbReference type="EMBL" id="BSYO01000035">
    <property type="protein sequence ID" value="GMH28936.1"/>
    <property type="molecule type" value="Genomic_DNA"/>
</dbReference>